<evidence type="ECO:0000256" key="15">
    <source>
        <dbReference type="SAM" id="Phobius"/>
    </source>
</evidence>
<evidence type="ECO:0000256" key="11">
    <source>
        <dbReference type="ARBA" id="ARBA00022840"/>
    </source>
</evidence>
<evidence type="ECO:0000256" key="2">
    <source>
        <dbReference type="ARBA" id="ARBA00004429"/>
    </source>
</evidence>
<dbReference type="CDD" id="cd00082">
    <property type="entry name" value="HisKA"/>
    <property type="match status" value="1"/>
</dbReference>
<evidence type="ECO:0000256" key="13">
    <source>
        <dbReference type="ARBA" id="ARBA00023012"/>
    </source>
</evidence>
<dbReference type="InterPro" id="IPR004358">
    <property type="entry name" value="Sig_transdc_His_kin-like_C"/>
</dbReference>
<evidence type="ECO:0000256" key="9">
    <source>
        <dbReference type="ARBA" id="ARBA00022741"/>
    </source>
</evidence>
<dbReference type="InterPro" id="IPR003661">
    <property type="entry name" value="HisK_dim/P_dom"/>
</dbReference>
<dbReference type="InterPro" id="IPR003594">
    <property type="entry name" value="HATPase_dom"/>
</dbReference>
<evidence type="ECO:0000259" key="16">
    <source>
        <dbReference type="PROSITE" id="PS50109"/>
    </source>
</evidence>
<feature type="transmembrane region" description="Helical" evidence="15">
    <location>
        <begin position="159"/>
        <end position="182"/>
    </location>
</feature>
<dbReference type="AlphaFoldDB" id="A0A3S3U2A1"/>
<keyword evidence="5" id="KW-0997">Cell inner membrane</keyword>
<dbReference type="PRINTS" id="PR00344">
    <property type="entry name" value="BCTRLSENSOR"/>
</dbReference>
<evidence type="ECO:0000256" key="10">
    <source>
        <dbReference type="ARBA" id="ARBA00022777"/>
    </source>
</evidence>
<feature type="domain" description="HAMP" evidence="17">
    <location>
        <begin position="183"/>
        <end position="235"/>
    </location>
</feature>
<feature type="transmembrane region" description="Helical" evidence="15">
    <location>
        <begin position="12"/>
        <end position="35"/>
    </location>
</feature>
<dbReference type="EC" id="2.7.13.3" evidence="3"/>
<feature type="domain" description="Histidine kinase" evidence="16">
    <location>
        <begin position="243"/>
        <end position="444"/>
    </location>
</feature>
<evidence type="ECO:0000256" key="8">
    <source>
        <dbReference type="ARBA" id="ARBA00022692"/>
    </source>
</evidence>
<dbReference type="GO" id="GO:0005886">
    <property type="term" value="C:plasma membrane"/>
    <property type="evidence" value="ECO:0007669"/>
    <property type="project" value="UniProtKB-SubCell"/>
</dbReference>
<dbReference type="InterPro" id="IPR036097">
    <property type="entry name" value="HisK_dim/P_sf"/>
</dbReference>
<dbReference type="RefSeq" id="WP_127733694.1">
    <property type="nucleotide sequence ID" value="NZ_SACP01000039.1"/>
</dbReference>
<comment type="subcellular location">
    <subcellularLocation>
        <location evidence="2">Cell inner membrane</location>
        <topology evidence="2">Multi-pass membrane protein</topology>
    </subcellularLocation>
</comment>
<proteinExistence type="predicted"/>
<sequence>MRRLLPRRIAGQITVLVVASIVVAHLLLWVPFLLLRPDARALDERPGAPGNRLVALVHVIAAAPADQRPLLVAAAQRGVAAVDLALLAHDVPPPEPTPSPWPPEPPEVAEIRAALGDGYTVEAEPGEPPPAPMRLRIVGPDDLRVEAQLPPPRHRRPPITGFVLSTLAFLALSLALLSVWAARALTAPLGRLAHAAEAFGREADPAPLPESGPEEVLAASRALGRMRARVSRLLDDRTHMLAAISHDLRTPITRLRLRAEFLEDEVLRGQILADLAQMNALVDAALSFVRDGGPRTSSALVDLASLVQTVCDGFSDIGQDVRAEDLHPALTRGSAEALQRALINLVDNAVKYGSGAVVRLAPAREGEVAVEVLDEGPGIPEEERAAMLRPFVRGDRARTLGGTGGFGLGLAIAHAIAEAHGGRLVLENRTPRGLRALLRLPAVAPAPRGG</sequence>
<dbReference type="SMART" id="SM00304">
    <property type="entry name" value="HAMP"/>
    <property type="match status" value="1"/>
</dbReference>
<dbReference type="InterPro" id="IPR005467">
    <property type="entry name" value="His_kinase_dom"/>
</dbReference>
<keyword evidence="9" id="KW-0547">Nucleotide-binding</keyword>
<keyword evidence="13" id="KW-0902">Two-component regulatory system</keyword>
<evidence type="ECO:0000313" key="18">
    <source>
        <dbReference type="EMBL" id="RVU13904.1"/>
    </source>
</evidence>
<evidence type="ECO:0000256" key="6">
    <source>
        <dbReference type="ARBA" id="ARBA00022553"/>
    </source>
</evidence>
<dbReference type="InterPro" id="IPR050980">
    <property type="entry name" value="2C_sensor_his_kinase"/>
</dbReference>
<keyword evidence="10" id="KW-0418">Kinase</keyword>
<dbReference type="PROSITE" id="PS50109">
    <property type="entry name" value="HIS_KIN"/>
    <property type="match status" value="1"/>
</dbReference>
<dbReference type="Proteomes" id="UP000286997">
    <property type="component" value="Unassembled WGS sequence"/>
</dbReference>
<dbReference type="Gene3D" id="1.10.287.130">
    <property type="match status" value="1"/>
</dbReference>
<dbReference type="SMART" id="SM00387">
    <property type="entry name" value="HATPase_c"/>
    <property type="match status" value="1"/>
</dbReference>
<comment type="caution">
    <text evidence="18">The sequence shown here is derived from an EMBL/GenBank/DDBJ whole genome shotgun (WGS) entry which is preliminary data.</text>
</comment>
<evidence type="ECO:0000256" key="5">
    <source>
        <dbReference type="ARBA" id="ARBA00022519"/>
    </source>
</evidence>
<evidence type="ECO:0000259" key="17">
    <source>
        <dbReference type="PROSITE" id="PS50885"/>
    </source>
</evidence>
<evidence type="ECO:0000313" key="19">
    <source>
        <dbReference type="Proteomes" id="UP000286997"/>
    </source>
</evidence>
<evidence type="ECO:0000256" key="1">
    <source>
        <dbReference type="ARBA" id="ARBA00000085"/>
    </source>
</evidence>
<dbReference type="SMART" id="SM00388">
    <property type="entry name" value="HisKA"/>
    <property type="match status" value="1"/>
</dbReference>
<keyword evidence="8 15" id="KW-0812">Transmembrane</keyword>
<keyword evidence="11" id="KW-0067">ATP-binding</keyword>
<name>A0A3S3U2A1_9HYPH</name>
<dbReference type="EMBL" id="SACP01000039">
    <property type="protein sequence ID" value="RVU13904.1"/>
    <property type="molecule type" value="Genomic_DNA"/>
</dbReference>
<dbReference type="GO" id="GO:0005524">
    <property type="term" value="F:ATP binding"/>
    <property type="evidence" value="ECO:0007669"/>
    <property type="project" value="UniProtKB-KW"/>
</dbReference>
<dbReference type="Pfam" id="PF02518">
    <property type="entry name" value="HATPase_c"/>
    <property type="match status" value="1"/>
</dbReference>
<dbReference type="PANTHER" id="PTHR44936">
    <property type="entry name" value="SENSOR PROTEIN CREC"/>
    <property type="match status" value="1"/>
</dbReference>
<keyword evidence="7" id="KW-0808">Transferase</keyword>
<keyword evidence="6" id="KW-0597">Phosphoprotein</keyword>
<dbReference type="SUPFAM" id="SSF55874">
    <property type="entry name" value="ATPase domain of HSP90 chaperone/DNA topoisomerase II/histidine kinase"/>
    <property type="match status" value="1"/>
</dbReference>
<dbReference type="PROSITE" id="PS50885">
    <property type="entry name" value="HAMP"/>
    <property type="match status" value="1"/>
</dbReference>
<evidence type="ECO:0000256" key="4">
    <source>
        <dbReference type="ARBA" id="ARBA00022475"/>
    </source>
</evidence>
<dbReference type="InterPro" id="IPR003660">
    <property type="entry name" value="HAMP_dom"/>
</dbReference>
<evidence type="ECO:0000256" key="12">
    <source>
        <dbReference type="ARBA" id="ARBA00022989"/>
    </source>
</evidence>
<dbReference type="PANTHER" id="PTHR44936:SF5">
    <property type="entry name" value="SENSOR HISTIDINE KINASE ENVZ"/>
    <property type="match status" value="1"/>
</dbReference>
<dbReference type="OrthoDB" id="9804645at2"/>
<reference evidence="18 19" key="1">
    <citation type="submission" date="2019-01" db="EMBL/GenBank/DDBJ databases">
        <authorList>
            <person name="Chen W.-M."/>
        </authorList>
    </citation>
    <scope>NUCLEOTIDE SEQUENCE [LARGE SCALE GENOMIC DNA]</scope>
    <source>
        <strain evidence="18 19">TER-1</strain>
    </source>
</reference>
<dbReference type="GO" id="GO:0000155">
    <property type="term" value="F:phosphorelay sensor kinase activity"/>
    <property type="evidence" value="ECO:0007669"/>
    <property type="project" value="InterPro"/>
</dbReference>
<dbReference type="InterPro" id="IPR036890">
    <property type="entry name" value="HATPase_C_sf"/>
</dbReference>
<dbReference type="Pfam" id="PF00512">
    <property type="entry name" value="HisKA"/>
    <property type="match status" value="1"/>
</dbReference>
<evidence type="ECO:0000256" key="3">
    <source>
        <dbReference type="ARBA" id="ARBA00012438"/>
    </source>
</evidence>
<protein>
    <recommendedName>
        <fullName evidence="3">histidine kinase</fullName>
        <ecNumber evidence="3">2.7.13.3</ecNumber>
    </recommendedName>
</protein>
<accession>A0A3S3U2A1</accession>
<dbReference type="SUPFAM" id="SSF47384">
    <property type="entry name" value="Homodimeric domain of signal transducing histidine kinase"/>
    <property type="match status" value="1"/>
</dbReference>
<keyword evidence="4" id="KW-1003">Cell membrane</keyword>
<dbReference type="Gene3D" id="3.30.565.10">
    <property type="entry name" value="Histidine kinase-like ATPase, C-terminal domain"/>
    <property type="match status" value="1"/>
</dbReference>
<organism evidence="18 19">
    <name type="scientific">Methylobacterium oryzihabitans</name>
    <dbReference type="NCBI Taxonomy" id="2499852"/>
    <lineage>
        <taxon>Bacteria</taxon>
        <taxon>Pseudomonadati</taxon>
        <taxon>Pseudomonadota</taxon>
        <taxon>Alphaproteobacteria</taxon>
        <taxon>Hyphomicrobiales</taxon>
        <taxon>Methylobacteriaceae</taxon>
        <taxon>Methylobacterium</taxon>
    </lineage>
</organism>
<evidence type="ECO:0000256" key="7">
    <source>
        <dbReference type="ARBA" id="ARBA00022679"/>
    </source>
</evidence>
<keyword evidence="12 15" id="KW-1133">Transmembrane helix</keyword>
<comment type="catalytic activity">
    <reaction evidence="1">
        <text>ATP + protein L-histidine = ADP + protein N-phospho-L-histidine.</text>
        <dbReference type="EC" id="2.7.13.3"/>
    </reaction>
</comment>
<evidence type="ECO:0000256" key="14">
    <source>
        <dbReference type="ARBA" id="ARBA00023136"/>
    </source>
</evidence>
<keyword evidence="14 15" id="KW-0472">Membrane</keyword>
<gene>
    <name evidence="18" type="ORF">EOE48_25515</name>
</gene>
<keyword evidence="19" id="KW-1185">Reference proteome</keyword>